<gene>
    <name evidence="1" type="ORF">KIN20_006197</name>
</gene>
<dbReference type="Proteomes" id="UP001196413">
    <property type="component" value="Unassembled WGS sequence"/>
</dbReference>
<reference evidence="1" key="1">
    <citation type="submission" date="2021-06" db="EMBL/GenBank/DDBJ databases">
        <title>Parelaphostrongylus tenuis whole genome reference sequence.</title>
        <authorList>
            <person name="Garwood T.J."/>
            <person name="Larsen P.A."/>
            <person name="Fountain-Jones N.M."/>
            <person name="Garbe J.R."/>
            <person name="Macchietto M.G."/>
            <person name="Kania S.A."/>
            <person name="Gerhold R.W."/>
            <person name="Richards J.E."/>
            <person name="Wolf T.M."/>
        </authorList>
    </citation>
    <scope>NUCLEOTIDE SEQUENCE</scope>
    <source>
        <strain evidence="1">MNPRO001-30</strain>
        <tissue evidence="1">Meninges</tissue>
    </source>
</reference>
<dbReference type="AlphaFoldDB" id="A0AAD5QKT0"/>
<dbReference type="EMBL" id="JAHQIW010000857">
    <property type="protein sequence ID" value="KAJ1350411.1"/>
    <property type="molecule type" value="Genomic_DNA"/>
</dbReference>
<sequence>MDYSRSHIEETKAHEVQFPKCFDNASGQEPVVEKDGTHDYVPCLATRYSTTFDDGLNESASESLPFVSLDRLDRTGAVNRLTKNNVDSGHRIKRSMTNVWKPNSVPKLATSELLNDH</sequence>
<proteinExistence type="predicted"/>
<accession>A0AAD5QKT0</accession>
<evidence type="ECO:0000313" key="1">
    <source>
        <dbReference type="EMBL" id="KAJ1350411.1"/>
    </source>
</evidence>
<evidence type="ECO:0000313" key="2">
    <source>
        <dbReference type="Proteomes" id="UP001196413"/>
    </source>
</evidence>
<name>A0AAD5QKT0_PARTN</name>
<keyword evidence="2" id="KW-1185">Reference proteome</keyword>
<organism evidence="1 2">
    <name type="scientific">Parelaphostrongylus tenuis</name>
    <name type="common">Meningeal worm</name>
    <dbReference type="NCBI Taxonomy" id="148309"/>
    <lineage>
        <taxon>Eukaryota</taxon>
        <taxon>Metazoa</taxon>
        <taxon>Ecdysozoa</taxon>
        <taxon>Nematoda</taxon>
        <taxon>Chromadorea</taxon>
        <taxon>Rhabditida</taxon>
        <taxon>Rhabditina</taxon>
        <taxon>Rhabditomorpha</taxon>
        <taxon>Strongyloidea</taxon>
        <taxon>Metastrongylidae</taxon>
        <taxon>Parelaphostrongylus</taxon>
    </lineage>
</organism>
<comment type="caution">
    <text evidence="1">The sequence shown here is derived from an EMBL/GenBank/DDBJ whole genome shotgun (WGS) entry which is preliminary data.</text>
</comment>
<protein>
    <submittedName>
        <fullName evidence="1">Uncharacterized protein</fullName>
    </submittedName>
</protein>